<organism evidence="4 5">
    <name type="scientific">Bremia lactucae</name>
    <name type="common">Lettuce downy mildew</name>
    <dbReference type="NCBI Taxonomy" id="4779"/>
    <lineage>
        <taxon>Eukaryota</taxon>
        <taxon>Sar</taxon>
        <taxon>Stramenopiles</taxon>
        <taxon>Oomycota</taxon>
        <taxon>Peronosporomycetes</taxon>
        <taxon>Peronosporales</taxon>
        <taxon>Peronosporaceae</taxon>
        <taxon>Bremia</taxon>
    </lineage>
</organism>
<dbReference type="Proteomes" id="UP000294530">
    <property type="component" value="Unassembled WGS sequence"/>
</dbReference>
<accession>A0A976IC49</accession>
<reference evidence="4 5" key="1">
    <citation type="journal article" date="2021" name="Genome Biol.">
        <title>AFLAP: assembly-free linkage analysis pipeline using k-mers from genome sequencing data.</title>
        <authorList>
            <person name="Fletcher K."/>
            <person name="Zhang L."/>
            <person name="Gil J."/>
            <person name="Han R."/>
            <person name="Cavanaugh K."/>
            <person name="Michelmore R."/>
        </authorList>
    </citation>
    <scope>NUCLEOTIDE SEQUENCE [LARGE SCALE GENOMIC DNA]</scope>
    <source>
        <strain evidence="4 5">SF5</strain>
    </source>
</reference>
<dbReference type="OrthoDB" id="292964at2759"/>
<sequence length="481" mass="55417">MTDWRVNPFWLPWLLLLWWTQSKSWLRRWIKYWLLRPLMRLGIQLADESEEKDATIFLESDGQQSSDSALPGGLVNGGNLCFVNAVLQSLAAIPGFLNGLDRAVRTRSQLIRAPQTDDSQTYKVLVVETLISIMRDLSINSHTEELKAKTEAKEDDGQRLTREDKQQKSRRFRVALSRCTSLVSSAASRQEQQDAEEFLTFLLELLHEVLRVPAQSIRSNEDEHSRFLELEKNLSLRLKCFNPNDPRSYVQAVENLGELRWDFFLRHNASIITDLFSGQMVRGSQCCSCANLTCLHEEQRVFSLPIATENGEQTLAKCLETFRQSEELTEDNRVFCDVYCQKKTPRMTQMLLQRVPPVLIIRLQRFRQLSWGGCTEKVDTPVTFPCGNDELLDISMNTFCQEDTTSVNYELVAVCAHLGHSIDSGHYIAYVRHRGPWRDAASSEQWLRIDDENVRVIETTKLRNETLTAAYLLFYSQVPLK</sequence>
<evidence type="ECO:0000313" key="4">
    <source>
        <dbReference type="EMBL" id="TDH66688.1"/>
    </source>
</evidence>
<name>A0A976IC49_BRELC</name>
<keyword evidence="1" id="KW-0788">Thiol protease</keyword>
<dbReference type="InterPro" id="IPR028889">
    <property type="entry name" value="USP"/>
</dbReference>
<comment type="catalytic activity">
    <reaction evidence="1">
        <text>Thiol-dependent hydrolysis of ester, thioester, amide, peptide and isopeptide bonds formed by the C-terminal Gly of ubiquitin (a 76-residue protein attached to proteins as an intracellular targeting signal).</text>
        <dbReference type="EC" id="3.4.19.12"/>
    </reaction>
</comment>
<evidence type="ECO:0000259" key="3">
    <source>
        <dbReference type="PROSITE" id="PS50235"/>
    </source>
</evidence>
<dbReference type="GO" id="GO:0006508">
    <property type="term" value="P:proteolysis"/>
    <property type="evidence" value="ECO:0007669"/>
    <property type="project" value="UniProtKB-KW"/>
</dbReference>
<dbReference type="GO" id="GO:0004843">
    <property type="term" value="F:cysteine-type deubiquitinase activity"/>
    <property type="evidence" value="ECO:0007669"/>
    <property type="project" value="UniProtKB-UniRule"/>
</dbReference>
<protein>
    <recommendedName>
        <fullName evidence="1">Ubiquitin carboxyl-terminal hydrolase</fullName>
        <ecNumber evidence="1">3.4.19.12</ecNumber>
    </recommendedName>
</protein>
<feature type="domain" description="USP" evidence="3">
    <location>
        <begin position="72"/>
        <end position="478"/>
    </location>
</feature>
<feature type="compositionally biased region" description="Basic and acidic residues" evidence="2">
    <location>
        <begin position="148"/>
        <end position="167"/>
    </location>
</feature>
<dbReference type="InterPro" id="IPR001394">
    <property type="entry name" value="Peptidase_C19_UCH"/>
</dbReference>
<keyword evidence="1" id="KW-0645">Protease</keyword>
<dbReference type="InterPro" id="IPR018200">
    <property type="entry name" value="USP_CS"/>
</dbReference>
<dbReference type="KEGG" id="blac:94345353"/>
<dbReference type="SUPFAM" id="SSF54001">
    <property type="entry name" value="Cysteine proteinases"/>
    <property type="match status" value="1"/>
</dbReference>
<gene>
    <name evidence="4" type="ORF">CCR75_001580</name>
</gene>
<dbReference type="InterPro" id="IPR038765">
    <property type="entry name" value="Papain-like_cys_pep_sf"/>
</dbReference>
<dbReference type="EMBL" id="SHOA02000014">
    <property type="protein sequence ID" value="TDH66688.1"/>
    <property type="molecule type" value="Genomic_DNA"/>
</dbReference>
<dbReference type="PROSITE" id="PS00973">
    <property type="entry name" value="USP_2"/>
    <property type="match status" value="1"/>
</dbReference>
<dbReference type="GO" id="GO:0016579">
    <property type="term" value="P:protein deubiquitination"/>
    <property type="evidence" value="ECO:0007669"/>
    <property type="project" value="InterPro"/>
</dbReference>
<evidence type="ECO:0000313" key="5">
    <source>
        <dbReference type="Proteomes" id="UP000294530"/>
    </source>
</evidence>
<dbReference type="EC" id="3.4.19.12" evidence="1"/>
<dbReference type="PANTHER" id="PTHR21646:SF76">
    <property type="entry name" value="UBIQUITIN CARBOXYL-TERMINAL HYDROLASE 32"/>
    <property type="match status" value="1"/>
</dbReference>
<keyword evidence="1" id="KW-0378">Hydrolase</keyword>
<dbReference type="AlphaFoldDB" id="A0A976IC49"/>
<dbReference type="PANTHER" id="PTHR21646">
    <property type="entry name" value="UBIQUITIN CARBOXYL-TERMINAL HYDROLASE"/>
    <property type="match status" value="1"/>
</dbReference>
<dbReference type="Pfam" id="PF00443">
    <property type="entry name" value="UCH"/>
    <property type="match status" value="1"/>
</dbReference>
<dbReference type="RefSeq" id="XP_067816187.1">
    <property type="nucleotide sequence ID" value="XM_067959682.1"/>
</dbReference>
<dbReference type="Gene3D" id="3.90.70.10">
    <property type="entry name" value="Cysteine proteinases"/>
    <property type="match status" value="1"/>
</dbReference>
<dbReference type="InterPro" id="IPR050185">
    <property type="entry name" value="Ub_carboxyl-term_hydrolase"/>
</dbReference>
<keyword evidence="5" id="KW-1185">Reference proteome</keyword>
<feature type="region of interest" description="Disordered" evidence="2">
    <location>
        <begin position="148"/>
        <end position="169"/>
    </location>
</feature>
<comment type="similarity">
    <text evidence="1">Belongs to the peptidase C19 family.</text>
</comment>
<comment type="caution">
    <text evidence="4">The sequence shown here is derived from an EMBL/GenBank/DDBJ whole genome shotgun (WGS) entry which is preliminary data.</text>
</comment>
<proteinExistence type="inferred from homology"/>
<dbReference type="PROSITE" id="PS50235">
    <property type="entry name" value="USP_3"/>
    <property type="match status" value="1"/>
</dbReference>
<evidence type="ECO:0000256" key="2">
    <source>
        <dbReference type="SAM" id="MobiDB-lite"/>
    </source>
</evidence>
<evidence type="ECO:0000256" key="1">
    <source>
        <dbReference type="RuleBase" id="RU366025"/>
    </source>
</evidence>
<dbReference type="GeneID" id="94345353"/>
<dbReference type="PROSITE" id="PS00972">
    <property type="entry name" value="USP_1"/>
    <property type="match status" value="1"/>
</dbReference>
<keyword evidence="1" id="KW-0833">Ubl conjugation pathway</keyword>